<keyword evidence="8" id="KW-0067">ATP-binding</keyword>
<dbReference type="GO" id="GO:0004674">
    <property type="term" value="F:protein serine/threonine kinase activity"/>
    <property type="evidence" value="ECO:0007669"/>
    <property type="project" value="UniProtKB-KW"/>
</dbReference>
<evidence type="ECO:0000256" key="8">
    <source>
        <dbReference type="ARBA" id="ARBA00022840"/>
    </source>
</evidence>
<evidence type="ECO:0000256" key="7">
    <source>
        <dbReference type="ARBA" id="ARBA00022777"/>
    </source>
</evidence>
<accession>A0A8X8CZ16</accession>
<keyword evidence="14" id="KW-1185">Reference proteome</keyword>
<dbReference type="FunFam" id="1.10.510.10:FF:000108">
    <property type="entry name" value="L-type lectin-domain containing receptor kinase S.4"/>
    <property type="match status" value="1"/>
</dbReference>
<organism evidence="13 14">
    <name type="scientific">Populus tomentosa</name>
    <name type="common">Chinese white poplar</name>
    <dbReference type="NCBI Taxonomy" id="118781"/>
    <lineage>
        <taxon>Eukaryota</taxon>
        <taxon>Viridiplantae</taxon>
        <taxon>Streptophyta</taxon>
        <taxon>Embryophyta</taxon>
        <taxon>Tracheophyta</taxon>
        <taxon>Spermatophyta</taxon>
        <taxon>Magnoliopsida</taxon>
        <taxon>eudicotyledons</taxon>
        <taxon>Gunneridae</taxon>
        <taxon>Pentapetalae</taxon>
        <taxon>rosids</taxon>
        <taxon>fabids</taxon>
        <taxon>Malpighiales</taxon>
        <taxon>Salicaceae</taxon>
        <taxon>Saliceae</taxon>
        <taxon>Populus</taxon>
    </lineage>
</organism>
<protein>
    <recommendedName>
        <fullName evidence="3">non-specific serine/threonine protein kinase</fullName>
        <ecNumber evidence="3">2.7.11.1</ecNumber>
    </recommendedName>
</protein>
<proteinExistence type="inferred from homology"/>
<feature type="chain" id="PRO_5036478624" description="non-specific serine/threonine protein kinase" evidence="11">
    <location>
        <begin position="19"/>
        <end position="282"/>
    </location>
</feature>
<keyword evidence="4" id="KW-0723">Serine/threonine-protein kinase</keyword>
<keyword evidence="11" id="KW-0732">Signal</keyword>
<dbReference type="InterPro" id="IPR008271">
    <property type="entry name" value="Ser/Thr_kinase_AS"/>
</dbReference>
<dbReference type="InterPro" id="IPR050528">
    <property type="entry name" value="L-type_Lectin-RKs"/>
</dbReference>
<comment type="similarity">
    <text evidence="2">In the C-terminal section; belongs to the protein kinase superfamily. Ser/Thr protein kinase family.</text>
</comment>
<evidence type="ECO:0000256" key="5">
    <source>
        <dbReference type="ARBA" id="ARBA00022679"/>
    </source>
</evidence>
<dbReference type="EC" id="2.7.11.1" evidence="3"/>
<comment type="similarity">
    <text evidence="1">In the N-terminal section; belongs to the leguminous lectin family.</text>
</comment>
<evidence type="ECO:0000256" key="9">
    <source>
        <dbReference type="ARBA" id="ARBA00047899"/>
    </source>
</evidence>
<dbReference type="InterPro" id="IPR000719">
    <property type="entry name" value="Prot_kinase_dom"/>
</dbReference>
<evidence type="ECO:0000256" key="6">
    <source>
        <dbReference type="ARBA" id="ARBA00022741"/>
    </source>
</evidence>
<comment type="catalytic activity">
    <reaction evidence="9">
        <text>L-threonyl-[protein] + ATP = O-phospho-L-threonyl-[protein] + ADP + H(+)</text>
        <dbReference type="Rhea" id="RHEA:46608"/>
        <dbReference type="Rhea" id="RHEA-COMP:11060"/>
        <dbReference type="Rhea" id="RHEA-COMP:11605"/>
        <dbReference type="ChEBI" id="CHEBI:15378"/>
        <dbReference type="ChEBI" id="CHEBI:30013"/>
        <dbReference type="ChEBI" id="CHEBI:30616"/>
        <dbReference type="ChEBI" id="CHEBI:61977"/>
        <dbReference type="ChEBI" id="CHEBI:456216"/>
        <dbReference type="EC" id="2.7.11.1"/>
    </reaction>
</comment>
<evidence type="ECO:0000259" key="12">
    <source>
        <dbReference type="PROSITE" id="PS50011"/>
    </source>
</evidence>
<evidence type="ECO:0000256" key="2">
    <source>
        <dbReference type="ARBA" id="ARBA00010217"/>
    </source>
</evidence>
<evidence type="ECO:0000256" key="4">
    <source>
        <dbReference type="ARBA" id="ARBA00022527"/>
    </source>
</evidence>
<evidence type="ECO:0000256" key="3">
    <source>
        <dbReference type="ARBA" id="ARBA00012513"/>
    </source>
</evidence>
<comment type="catalytic activity">
    <reaction evidence="10">
        <text>L-seryl-[protein] + ATP = O-phospho-L-seryl-[protein] + ADP + H(+)</text>
        <dbReference type="Rhea" id="RHEA:17989"/>
        <dbReference type="Rhea" id="RHEA-COMP:9863"/>
        <dbReference type="Rhea" id="RHEA-COMP:11604"/>
        <dbReference type="ChEBI" id="CHEBI:15378"/>
        <dbReference type="ChEBI" id="CHEBI:29999"/>
        <dbReference type="ChEBI" id="CHEBI:30616"/>
        <dbReference type="ChEBI" id="CHEBI:83421"/>
        <dbReference type="ChEBI" id="CHEBI:456216"/>
        <dbReference type="EC" id="2.7.11.1"/>
    </reaction>
</comment>
<keyword evidence="6" id="KW-0547">Nucleotide-binding</keyword>
<dbReference type="Pfam" id="PF00069">
    <property type="entry name" value="Pkinase"/>
    <property type="match status" value="1"/>
</dbReference>
<evidence type="ECO:0000256" key="10">
    <source>
        <dbReference type="ARBA" id="ARBA00048679"/>
    </source>
</evidence>
<dbReference type="EMBL" id="JAAWWB010000011">
    <property type="protein sequence ID" value="KAG6771577.1"/>
    <property type="molecule type" value="Genomic_DNA"/>
</dbReference>
<keyword evidence="5" id="KW-0808">Transferase</keyword>
<gene>
    <name evidence="13" type="ORF">POTOM_022949</name>
</gene>
<keyword evidence="7" id="KW-0418">Kinase</keyword>
<evidence type="ECO:0000256" key="1">
    <source>
        <dbReference type="ARBA" id="ARBA00008536"/>
    </source>
</evidence>
<dbReference type="GO" id="GO:0005524">
    <property type="term" value="F:ATP binding"/>
    <property type="evidence" value="ECO:0007669"/>
    <property type="project" value="UniProtKB-KW"/>
</dbReference>
<reference evidence="13" key="1">
    <citation type="journal article" date="2020" name="bioRxiv">
        <title>Hybrid origin of Populus tomentosa Carr. identified through genome sequencing and phylogenomic analysis.</title>
        <authorList>
            <person name="An X."/>
            <person name="Gao K."/>
            <person name="Chen Z."/>
            <person name="Li J."/>
            <person name="Yang X."/>
            <person name="Yang X."/>
            <person name="Zhou J."/>
            <person name="Guo T."/>
            <person name="Zhao T."/>
            <person name="Huang S."/>
            <person name="Miao D."/>
            <person name="Khan W.U."/>
            <person name="Rao P."/>
            <person name="Ye M."/>
            <person name="Lei B."/>
            <person name="Liao W."/>
            <person name="Wang J."/>
            <person name="Ji L."/>
            <person name="Li Y."/>
            <person name="Guo B."/>
            <person name="Mustafa N.S."/>
            <person name="Li S."/>
            <person name="Yun Q."/>
            <person name="Keller S.R."/>
            <person name="Mao J."/>
            <person name="Zhang R."/>
            <person name="Strauss S.H."/>
        </authorList>
    </citation>
    <scope>NUCLEOTIDE SEQUENCE</scope>
    <source>
        <strain evidence="13">GM15</strain>
        <tissue evidence="13">Leaf</tissue>
    </source>
</reference>
<dbReference type="PROSITE" id="PS00108">
    <property type="entry name" value="PROTEIN_KINASE_ST"/>
    <property type="match status" value="1"/>
</dbReference>
<name>A0A8X8CZ16_POPTO</name>
<sequence length="282" mass="31374">MLFRIVFLVRVFVSLAIAASQDLNFTFYGFRSTNLSLDGLAELTSNGLLRLTNVTYHRTRLFYLHEEWEQVVIHRDVKASNVLLDGELNARLGDFGLARLYDHGTDPQTTHVVGTLGYLAPEHARTGKATTSTDVFAFGAFLLEVASGRRPLQPTEDIILVDWVFSRWLGGEILEARDPNLGTEYIGEEMELVLKLGLMCSHSKPAARPSMRQVVQFLEGNVPLPDISPLCLSASGLTFSHREASSDVRPTNSGHVVFAAGFDPNPYIPKTCQNQSIHKWKT</sequence>
<dbReference type="PROSITE" id="PS50011">
    <property type="entry name" value="PROTEIN_KINASE_DOM"/>
    <property type="match status" value="1"/>
</dbReference>
<evidence type="ECO:0000256" key="11">
    <source>
        <dbReference type="SAM" id="SignalP"/>
    </source>
</evidence>
<dbReference type="PANTHER" id="PTHR27007">
    <property type="match status" value="1"/>
</dbReference>
<feature type="signal peptide" evidence="11">
    <location>
        <begin position="1"/>
        <end position="18"/>
    </location>
</feature>
<evidence type="ECO:0000313" key="14">
    <source>
        <dbReference type="Proteomes" id="UP000886885"/>
    </source>
</evidence>
<dbReference type="OrthoDB" id="850614at2759"/>
<feature type="domain" description="Protein kinase" evidence="12">
    <location>
        <begin position="1"/>
        <end position="218"/>
    </location>
</feature>
<evidence type="ECO:0000313" key="13">
    <source>
        <dbReference type="EMBL" id="KAG6771577.1"/>
    </source>
</evidence>
<dbReference type="AlphaFoldDB" id="A0A8X8CZ16"/>
<dbReference type="Proteomes" id="UP000886885">
    <property type="component" value="Chromosome 6A"/>
</dbReference>
<dbReference type="SMART" id="SM00220">
    <property type="entry name" value="S_TKc"/>
    <property type="match status" value="1"/>
</dbReference>
<comment type="caution">
    <text evidence="13">The sequence shown here is derived from an EMBL/GenBank/DDBJ whole genome shotgun (WGS) entry which is preliminary data.</text>
</comment>